<dbReference type="EC" id="2.7.13.3" evidence="3"/>
<dbReference type="InterPro" id="IPR036097">
    <property type="entry name" value="HisK_dim/P_sf"/>
</dbReference>
<evidence type="ECO:0000256" key="1">
    <source>
        <dbReference type="ARBA" id="ARBA00000085"/>
    </source>
</evidence>
<evidence type="ECO:0000313" key="14">
    <source>
        <dbReference type="Proteomes" id="UP001501444"/>
    </source>
</evidence>
<dbReference type="SUPFAM" id="SSF158472">
    <property type="entry name" value="HAMP domain-like"/>
    <property type="match status" value="1"/>
</dbReference>
<dbReference type="InterPro" id="IPR003594">
    <property type="entry name" value="HATPase_dom"/>
</dbReference>
<evidence type="ECO:0000256" key="7">
    <source>
        <dbReference type="ARBA" id="ARBA00022777"/>
    </source>
</evidence>
<comment type="catalytic activity">
    <reaction evidence="1">
        <text>ATP + protein L-histidine = ADP + protein N-phospho-L-histidine.</text>
        <dbReference type="EC" id="2.7.13.3"/>
    </reaction>
</comment>
<comment type="caution">
    <text evidence="13">The sequence shown here is derived from an EMBL/GenBank/DDBJ whole genome shotgun (WGS) entry which is preliminary data.</text>
</comment>
<dbReference type="PROSITE" id="PS50885">
    <property type="entry name" value="HAMP"/>
    <property type="match status" value="1"/>
</dbReference>
<dbReference type="CDD" id="cd00075">
    <property type="entry name" value="HATPase"/>
    <property type="match status" value="1"/>
</dbReference>
<evidence type="ECO:0000256" key="4">
    <source>
        <dbReference type="ARBA" id="ARBA00022553"/>
    </source>
</evidence>
<dbReference type="InterPro" id="IPR036890">
    <property type="entry name" value="HATPase_C_sf"/>
</dbReference>
<dbReference type="SMART" id="SM00304">
    <property type="entry name" value="HAMP"/>
    <property type="match status" value="1"/>
</dbReference>
<evidence type="ECO:0000256" key="6">
    <source>
        <dbReference type="ARBA" id="ARBA00022692"/>
    </source>
</evidence>
<dbReference type="CDD" id="cd06225">
    <property type="entry name" value="HAMP"/>
    <property type="match status" value="1"/>
</dbReference>
<accession>A0ABP5UX79</accession>
<keyword evidence="13" id="KW-0067">ATP-binding</keyword>
<dbReference type="InterPro" id="IPR003660">
    <property type="entry name" value="HAMP_dom"/>
</dbReference>
<dbReference type="CDD" id="cd00082">
    <property type="entry name" value="HisKA"/>
    <property type="match status" value="1"/>
</dbReference>
<keyword evidence="9" id="KW-0902">Two-component regulatory system</keyword>
<protein>
    <recommendedName>
        <fullName evidence="3">histidine kinase</fullName>
        <ecNumber evidence="3">2.7.13.3</ecNumber>
    </recommendedName>
</protein>
<evidence type="ECO:0000256" key="2">
    <source>
        <dbReference type="ARBA" id="ARBA00004236"/>
    </source>
</evidence>
<keyword evidence="8 10" id="KW-1133">Transmembrane helix</keyword>
<keyword evidence="7" id="KW-0418">Kinase</keyword>
<sequence length="399" mass="42957">MVPVAERSSPRNLLSWRPRMTIRARLTLTYAALMTGTGALMLGAVYTFMRYVPTYAILPAKVENVSVPGTRPVSPLQPTETVRGLNLTSASDILKTLLIVSIVVLVVLAMIGAMLGWITAGRVLRPLSAINSAAKLAATGTLDHRIGMRGPGDEVHDLADTFDDMLEKLDRSFQAHRRFAANASHELRTPLATNQTMLQVALADPDLDQATLRQVAERVYQTNRRNIETVDSLLTLAEIGARGVRQEDIDLAQIAVDALHDLRDELESCGLRADIKLRPAQTVGDPVLLRRAAVNLLQNALRHNVAGGSLQVRTERTGDEVQLRVANTGPVVPEGTVSSLTEPFVRGTGRVGGQRHHGLGLAIVASVANVHDAALDIAANPRGGLTVTFTLASSDVSKR</sequence>
<dbReference type="InterPro" id="IPR005467">
    <property type="entry name" value="His_kinase_dom"/>
</dbReference>
<gene>
    <name evidence="13" type="ORF">GCM10010170_098300</name>
</gene>
<evidence type="ECO:0000256" key="10">
    <source>
        <dbReference type="SAM" id="Phobius"/>
    </source>
</evidence>
<evidence type="ECO:0000259" key="12">
    <source>
        <dbReference type="PROSITE" id="PS50885"/>
    </source>
</evidence>
<feature type="domain" description="HAMP" evidence="12">
    <location>
        <begin position="121"/>
        <end position="174"/>
    </location>
</feature>
<keyword evidence="6 10" id="KW-0812">Transmembrane</keyword>
<dbReference type="Pfam" id="PF00672">
    <property type="entry name" value="HAMP"/>
    <property type="match status" value="1"/>
</dbReference>
<keyword evidence="5" id="KW-0808">Transferase</keyword>
<feature type="domain" description="Histidine kinase" evidence="11">
    <location>
        <begin position="182"/>
        <end position="395"/>
    </location>
</feature>
<dbReference type="PROSITE" id="PS50109">
    <property type="entry name" value="HIS_KIN"/>
    <property type="match status" value="1"/>
</dbReference>
<dbReference type="SUPFAM" id="SSF47384">
    <property type="entry name" value="Homodimeric domain of signal transducing histidine kinase"/>
    <property type="match status" value="1"/>
</dbReference>
<dbReference type="PANTHER" id="PTHR45436">
    <property type="entry name" value="SENSOR HISTIDINE KINASE YKOH"/>
    <property type="match status" value="1"/>
</dbReference>
<reference evidence="14" key="1">
    <citation type="journal article" date="2019" name="Int. J. Syst. Evol. Microbiol.">
        <title>The Global Catalogue of Microorganisms (GCM) 10K type strain sequencing project: providing services to taxonomists for standard genome sequencing and annotation.</title>
        <authorList>
            <consortium name="The Broad Institute Genomics Platform"/>
            <consortium name="The Broad Institute Genome Sequencing Center for Infectious Disease"/>
            <person name="Wu L."/>
            <person name="Ma J."/>
        </authorList>
    </citation>
    <scope>NUCLEOTIDE SEQUENCE [LARGE SCALE GENOMIC DNA]</scope>
    <source>
        <strain evidence="14">JCM 3272</strain>
    </source>
</reference>
<evidence type="ECO:0000256" key="8">
    <source>
        <dbReference type="ARBA" id="ARBA00022989"/>
    </source>
</evidence>
<evidence type="ECO:0000256" key="3">
    <source>
        <dbReference type="ARBA" id="ARBA00012438"/>
    </source>
</evidence>
<proteinExistence type="predicted"/>
<dbReference type="SMART" id="SM00388">
    <property type="entry name" value="HisKA"/>
    <property type="match status" value="1"/>
</dbReference>
<dbReference type="GO" id="GO:0005524">
    <property type="term" value="F:ATP binding"/>
    <property type="evidence" value="ECO:0007669"/>
    <property type="project" value="UniProtKB-KW"/>
</dbReference>
<dbReference type="InterPro" id="IPR003661">
    <property type="entry name" value="HisK_dim/P_dom"/>
</dbReference>
<dbReference type="Proteomes" id="UP001501444">
    <property type="component" value="Unassembled WGS sequence"/>
</dbReference>
<dbReference type="PANTHER" id="PTHR45436:SF5">
    <property type="entry name" value="SENSOR HISTIDINE KINASE TRCS"/>
    <property type="match status" value="1"/>
</dbReference>
<dbReference type="SMART" id="SM00387">
    <property type="entry name" value="HATPase_c"/>
    <property type="match status" value="1"/>
</dbReference>
<dbReference type="EMBL" id="BAAARV010000106">
    <property type="protein sequence ID" value="GAA2387383.1"/>
    <property type="molecule type" value="Genomic_DNA"/>
</dbReference>
<evidence type="ECO:0000259" key="11">
    <source>
        <dbReference type="PROSITE" id="PS50109"/>
    </source>
</evidence>
<dbReference type="Gene3D" id="6.10.340.10">
    <property type="match status" value="1"/>
</dbReference>
<feature type="transmembrane region" description="Helical" evidence="10">
    <location>
        <begin position="97"/>
        <end position="118"/>
    </location>
</feature>
<keyword evidence="4" id="KW-0597">Phosphoprotein</keyword>
<keyword evidence="13" id="KW-0547">Nucleotide-binding</keyword>
<evidence type="ECO:0000256" key="5">
    <source>
        <dbReference type="ARBA" id="ARBA00022679"/>
    </source>
</evidence>
<name>A0ABP5UX79_9ACTN</name>
<dbReference type="Gene3D" id="1.10.287.130">
    <property type="match status" value="1"/>
</dbReference>
<comment type="subcellular location">
    <subcellularLocation>
        <location evidence="2">Cell membrane</location>
    </subcellularLocation>
</comment>
<keyword evidence="10" id="KW-0472">Membrane</keyword>
<dbReference type="Pfam" id="PF02518">
    <property type="entry name" value="HATPase_c"/>
    <property type="match status" value="1"/>
</dbReference>
<dbReference type="Pfam" id="PF00512">
    <property type="entry name" value="HisKA"/>
    <property type="match status" value="1"/>
</dbReference>
<keyword evidence="14" id="KW-1185">Reference proteome</keyword>
<organism evidence="13 14">
    <name type="scientific">Dactylosporangium salmoneum</name>
    <dbReference type="NCBI Taxonomy" id="53361"/>
    <lineage>
        <taxon>Bacteria</taxon>
        <taxon>Bacillati</taxon>
        <taxon>Actinomycetota</taxon>
        <taxon>Actinomycetes</taxon>
        <taxon>Micromonosporales</taxon>
        <taxon>Micromonosporaceae</taxon>
        <taxon>Dactylosporangium</taxon>
    </lineage>
</organism>
<feature type="transmembrane region" description="Helical" evidence="10">
    <location>
        <begin position="27"/>
        <end position="49"/>
    </location>
</feature>
<dbReference type="InterPro" id="IPR050428">
    <property type="entry name" value="TCS_sensor_his_kinase"/>
</dbReference>
<dbReference type="Gene3D" id="3.30.565.10">
    <property type="entry name" value="Histidine kinase-like ATPase, C-terminal domain"/>
    <property type="match status" value="1"/>
</dbReference>
<evidence type="ECO:0000256" key="9">
    <source>
        <dbReference type="ARBA" id="ARBA00023012"/>
    </source>
</evidence>
<dbReference type="SUPFAM" id="SSF55874">
    <property type="entry name" value="ATPase domain of HSP90 chaperone/DNA topoisomerase II/histidine kinase"/>
    <property type="match status" value="1"/>
</dbReference>
<evidence type="ECO:0000313" key="13">
    <source>
        <dbReference type="EMBL" id="GAA2387383.1"/>
    </source>
</evidence>